<feature type="compositionally biased region" description="Gly residues" evidence="1">
    <location>
        <begin position="644"/>
        <end position="653"/>
    </location>
</feature>
<evidence type="ECO:0008006" key="4">
    <source>
        <dbReference type="Google" id="ProtNLM"/>
    </source>
</evidence>
<sequence>MAAMSEALSKVGKVAGVVATVAAFIPGGQTIALVASAVALAANIGAEITAVKPPARGSVNAIAIGSDNPTPYLIGRTYYGGTRVYQRGYGPTIDQLPNPYLLLVDIYSGAGPVDGLEGMYADFQPISFAGDQASGYFSGFMWRDTQVGVAPELSALTPHWSGAPNWGAAAKLSGKAAIAWSLKRDKKGKVFASGVPQTGAVWRGVRCWDPRLDSSWPGGSGPCRLADPVTWPWTRNPGLHGLKYALGTYHAGQKVFGIGMPIDGLIVSDFLHLANVSDANGWHCDGVIFEPGNKWTNLKDILAAGASEPVFVGGRLGVMVAAPRVALDTVTADDLADDEIVVGAGRGWEARLNTIVPKYRSEAHQWEYVQTENAVARADLIAIDGEEKKEERQYNLVQDATQATQLAALELLDRRELGDIEITVKPRLRRYGAGTLVIVDLPEAGLASTPCVILKRTLDPQTMTVKWVLRGETPAKYAYALEQTGTPPATPALRTTADYDDVATGAAAINRAAHWIRAQTVEFPATTTATSIEVVAFGATLDDGRVINLPAGQIDGLDDASNFRLFYALEDATPAYTGATGEAFTGADGQAFAGIIPAGSYYAAPSDSLLDAANPAFVAIRLVTTANADGTTYPPSETPPAGDSGSGYGGGGRYQQQVAQ</sequence>
<dbReference type="Proteomes" id="UP000621447">
    <property type="component" value="Unassembled WGS sequence"/>
</dbReference>
<evidence type="ECO:0000313" key="3">
    <source>
        <dbReference type="Proteomes" id="UP000621447"/>
    </source>
</evidence>
<dbReference type="EMBL" id="JABULH010000001">
    <property type="protein sequence ID" value="NTS64150.1"/>
    <property type="molecule type" value="Genomic_DNA"/>
</dbReference>
<gene>
    <name evidence="2" type="ORF">HRV97_03110</name>
</gene>
<reference evidence="2 3" key="1">
    <citation type="submission" date="2020-06" db="EMBL/GenBank/DDBJ databases">
        <title>Sphingomonas hominis sp. nov., a member of the Sphingomonas, isolated from the hair of a 22-year-old girl.</title>
        <authorList>
            <person name="Zhang D.-F."/>
            <person name="Cui X.-W."/>
        </authorList>
    </citation>
    <scope>NUCLEOTIDE SEQUENCE [LARGE SCALE GENOMIC DNA]</scope>
    <source>
        <strain evidence="2 3">HHU CXW</strain>
    </source>
</reference>
<evidence type="ECO:0000313" key="2">
    <source>
        <dbReference type="EMBL" id="NTS64150.1"/>
    </source>
</evidence>
<evidence type="ECO:0000256" key="1">
    <source>
        <dbReference type="SAM" id="MobiDB-lite"/>
    </source>
</evidence>
<accession>A0ABX2JJY0</accession>
<name>A0ABX2JJY0_9SPHN</name>
<proteinExistence type="predicted"/>
<protein>
    <recommendedName>
        <fullName evidence="4">Tip attachment protein J domain-containing protein</fullName>
    </recommendedName>
</protein>
<organism evidence="2 3">
    <name type="scientific">Sphingomonas hominis</name>
    <dbReference type="NCBI Taxonomy" id="2741495"/>
    <lineage>
        <taxon>Bacteria</taxon>
        <taxon>Pseudomonadati</taxon>
        <taxon>Pseudomonadota</taxon>
        <taxon>Alphaproteobacteria</taxon>
        <taxon>Sphingomonadales</taxon>
        <taxon>Sphingomonadaceae</taxon>
        <taxon>Sphingomonas</taxon>
    </lineage>
</organism>
<keyword evidence="3" id="KW-1185">Reference proteome</keyword>
<comment type="caution">
    <text evidence="2">The sequence shown here is derived from an EMBL/GenBank/DDBJ whole genome shotgun (WGS) entry which is preliminary data.</text>
</comment>
<feature type="region of interest" description="Disordered" evidence="1">
    <location>
        <begin position="628"/>
        <end position="660"/>
    </location>
</feature>